<dbReference type="Gene3D" id="1.10.150.130">
    <property type="match status" value="1"/>
</dbReference>
<dbReference type="PANTHER" id="PTHR34605:SF4">
    <property type="entry name" value="DNA ADENINE METHYLTRANSFERASE"/>
    <property type="match status" value="1"/>
</dbReference>
<dbReference type="Proteomes" id="UP000053820">
    <property type="component" value="Unassembled WGS sequence"/>
</dbReference>
<protein>
    <submittedName>
        <fullName evidence="2">Unplaced genomic scaffold scaffold_38, whole genome shotgun sequence</fullName>
    </submittedName>
</protein>
<dbReference type="HOGENOM" id="CLU_003292_2_1_1"/>
<keyword evidence="1" id="KW-0238">DNA-binding</keyword>
<proteinExistence type="predicted"/>
<dbReference type="SUPFAM" id="SSF47823">
    <property type="entry name" value="lambda integrase-like, N-terminal domain"/>
    <property type="match status" value="1"/>
</dbReference>
<dbReference type="GO" id="GO:0003677">
    <property type="term" value="F:DNA binding"/>
    <property type="evidence" value="ECO:0007669"/>
    <property type="project" value="UniProtKB-KW"/>
</dbReference>
<dbReference type="PANTHER" id="PTHR34605">
    <property type="entry name" value="PHAGE_INTEGRASE DOMAIN-CONTAINING PROTEIN"/>
    <property type="match status" value="1"/>
</dbReference>
<gene>
    <name evidence="2" type="ORF">HYDPIDRAFT_45952</name>
</gene>
<accession>A0A0C9W313</accession>
<dbReference type="EMBL" id="KN839872">
    <property type="protein sequence ID" value="KIJ60483.1"/>
    <property type="molecule type" value="Genomic_DNA"/>
</dbReference>
<evidence type="ECO:0000313" key="2">
    <source>
        <dbReference type="EMBL" id="KIJ60483.1"/>
    </source>
</evidence>
<reference evidence="2 3" key="1">
    <citation type="submission" date="2014-04" db="EMBL/GenBank/DDBJ databases">
        <title>Evolutionary Origins and Diversification of the Mycorrhizal Mutualists.</title>
        <authorList>
            <consortium name="DOE Joint Genome Institute"/>
            <consortium name="Mycorrhizal Genomics Consortium"/>
            <person name="Kohler A."/>
            <person name="Kuo A."/>
            <person name="Nagy L.G."/>
            <person name="Floudas D."/>
            <person name="Copeland A."/>
            <person name="Barry K.W."/>
            <person name="Cichocki N."/>
            <person name="Veneault-Fourrey C."/>
            <person name="LaButti K."/>
            <person name="Lindquist E.A."/>
            <person name="Lipzen A."/>
            <person name="Lundell T."/>
            <person name="Morin E."/>
            <person name="Murat C."/>
            <person name="Riley R."/>
            <person name="Ohm R."/>
            <person name="Sun H."/>
            <person name="Tunlid A."/>
            <person name="Henrissat B."/>
            <person name="Grigoriev I.V."/>
            <person name="Hibbett D.S."/>
            <person name="Martin F."/>
        </authorList>
    </citation>
    <scope>NUCLEOTIDE SEQUENCE [LARGE SCALE GENOMIC DNA]</scope>
    <source>
        <strain evidence="2 3">MD-312</strain>
    </source>
</reference>
<name>A0A0C9W313_9AGAM</name>
<feature type="non-terminal residue" evidence="2">
    <location>
        <position position="1"/>
    </location>
</feature>
<evidence type="ECO:0000256" key="1">
    <source>
        <dbReference type="ARBA" id="ARBA00023125"/>
    </source>
</evidence>
<dbReference type="InterPro" id="IPR010998">
    <property type="entry name" value="Integrase_recombinase_N"/>
</dbReference>
<sequence>HAPLPSPLRPHCLARDRLRLWQPVESRTARDNGGKLLAITDADLERVLTVINVSWAKGTRESYGAGLLLFHVFCDLKSVPEQQRCPVDSLLILAFVSSCAGSYSGKTLSNYIYAIRAWHILHGQPWRMEQNELNAALDGAAALAPPTSKRPKRAPFTLEIVLKIRHQLDLSQPLDAATYACLTNALYALARLGEFTLTNLKCFDPTKHVKRSDVEIDATDHNGLKIIRIHLPETKVSKDGEDVYYAEQSDLSDPKAAFLNHFAVNNPTSNDPLFAWR</sequence>
<dbReference type="AlphaFoldDB" id="A0A0C9W313"/>
<organism evidence="2 3">
    <name type="scientific">Hydnomerulius pinastri MD-312</name>
    <dbReference type="NCBI Taxonomy" id="994086"/>
    <lineage>
        <taxon>Eukaryota</taxon>
        <taxon>Fungi</taxon>
        <taxon>Dikarya</taxon>
        <taxon>Basidiomycota</taxon>
        <taxon>Agaricomycotina</taxon>
        <taxon>Agaricomycetes</taxon>
        <taxon>Agaricomycetidae</taxon>
        <taxon>Boletales</taxon>
        <taxon>Boletales incertae sedis</taxon>
        <taxon>Leucogyrophana</taxon>
    </lineage>
</organism>
<dbReference type="OrthoDB" id="2664079at2759"/>
<evidence type="ECO:0000313" key="3">
    <source>
        <dbReference type="Proteomes" id="UP000053820"/>
    </source>
</evidence>
<keyword evidence="3" id="KW-1185">Reference proteome</keyword>
<feature type="non-terminal residue" evidence="2">
    <location>
        <position position="277"/>
    </location>
</feature>
<dbReference type="InterPro" id="IPR052925">
    <property type="entry name" value="Phage_Integrase-like_Recomb"/>
</dbReference>